<evidence type="ECO:0000256" key="3">
    <source>
        <dbReference type="ARBA" id="ARBA00020977"/>
    </source>
</evidence>
<accession>A0A0M9VNG6</accession>
<comment type="similarity">
    <text evidence="2">Belongs to the COG2 family.</text>
</comment>
<dbReference type="InterPro" id="IPR024603">
    <property type="entry name" value="COG_complex_COG2_C"/>
</dbReference>
<dbReference type="InterPro" id="IPR024602">
    <property type="entry name" value="COG_su2_N"/>
</dbReference>
<name>A0A0M9VNG6_9BASI</name>
<comment type="caution">
    <text evidence="13">The sequence shown here is derived from an EMBL/GenBank/DDBJ whole genome shotgun (WGS) entry which is preliminary data.</text>
</comment>
<dbReference type="Pfam" id="PF06148">
    <property type="entry name" value="COG2_N"/>
    <property type="match status" value="1"/>
</dbReference>
<sequence>MLQKLDQQLDQLGVQRTIVTTTQPSEVQKWDRIARLSMYRNLAMAPFNDQMHGALGGRPFDKVIWINDVLFEADTVHALLDTQGGEFDQACAMDFCWLGFYDTWVMRDADGRTTRPFWPYFKAPEDQRAVQGGLPVPVNACWNGITAFDARWFRNTTIPTDAPISPLLTAARTLPSPPLQSKDVLDVAATVPLTFRESPICYASESLLSSLDMHRIAKPYRPRIYVNPTLTVAYDGPNYFLYGRMMHWSVTGPWRYFWQYWIEHKIFGFALHILGRVDPCTDGEAVPEMAMLPALTEGMPLLSPLHQKVFDVDAFLCSRVPGQEIQDIVKELRAYKATLQEKVAAVVQEKYHAVVSLTTSIRSEAEPIEALQKEHSLDDVLSTLQSLRATLQQMKSDTAQLAEEANADAEERRRLVSLLEMDRVLQSLEHITHLVSPTTRPESTLPFASWLGDEEEDEKDEATRTTTMPQYTHEQRVLQELHTYTWLRHLLGMSTSERSAAYIAHMQPRIDRVVAQMRQDVATLHRHVDEACPPGTPLGATQLRWLRLVLELSMELGDTSVTAAMTRLLDERVLPTLLPCFDAPTSIPTPHLPLDLYTDEQELAQLTSLTQLPWGKPVDPSYTSDLRTLLDALLEVAYQHSGVCKMAEEVGGARTDVFLDLVWHTMADMLITQYGTHLFFVGKPDEFHRNYTLIRAWMDAMQAMAPSARAHTAFRTHATTLALERRWQLSAFFHLCARDRVTSLEAALASPSSTPLAGFRQAALAHLLYAFVLPWRMTRHIPALRAREWRQSMHVLSRYRTWVDKIVSEMEPEASSDMPSRTSTPTPAEESSGLTDIEVHKLHQAVGLLADVSLFEKRVSDVYTTWLRPKLLAGTDTSLPEADTVQEALDTALASSLGLVSHVEKHVQSFVLHMLRRKCTEPLRQVRAGQTHYRAISRPSSPAPTSQSSTYTKAMVRPLYQLWEPDRPVHSLALAQQQAWVDEVVQAMVARYATAIDTVTRNLESLRRLKRGTPGLAADEASNDEHVYTQFKADADALASELTAFSAATQIPIDMQKDAWTTLRRSLRP</sequence>
<evidence type="ECO:0000256" key="2">
    <source>
        <dbReference type="ARBA" id="ARBA00007603"/>
    </source>
</evidence>
<feature type="coiled-coil region" evidence="9">
    <location>
        <begin position="377"/>
        <end position="404"/>
    </location>
</feature>
<evidence type="ECO:0000256" key="7">
    <source>
        <dbReference type="ARBA" id="ARBA00023136"/>
    </source>
</evidence>
<proteinExistence type="inferred from homology"/>
<keyword evidence="4" id="KW-0813">Transport</keyword>
<keyword evidence="5" id="KW-0653">Protein transport</keyword>
<keyword evidence="6" id="KW-0333">Golgi apparatus</keyword>
<dbReference type="VEuPathDB" id="FungiDB:Malapachy_0129"/>
<protein>
    <recommendedName>
        <fullName evidence="3">Conserved oligomeric Golgi complex subunit 2</fullName>
    </recommendedName>
    <alternativeName>
        <fullName evidence="8">Component of oligomeric Golgi complex 2</fullName>
    </alternativeName>
</protein>
<dbReference type="GO" id="GO:0017119">
    <property type="term" value="C:Golgi transport complex"/>
    <property type="evidence" value="ECO:0007669"/>
    <property type="project" value="TreeGrafter"/>
</dbReference>
<dbReference type="OrthoDB" id="332281at2759"/>
<organism evidence="13 14">
    <name type="scientific">Malassezia pachydermatis</name>
    <dbReference type="NCBI Taxonomy" id="77020"/>
    <lineage>
        <taxon>Eukaryota</taxon>
        <taxon>Fungi</taxon>
        <taxon>Dikarya</taxon>
        <taxon>Basidiomycota</taxon>
        <taxon>Ustilaginomycotina</taxon>
        <taxon>Malasseziomycetes</taxon>
        <taxon>Malasseziales</taxon>
        <taxon>Malasseziaceae</taxon>
        <taxon>Malassezia</taxon>
    </lineage>
</organism>
<dbReference type="EMBL" id="LGAV01000006">
    <property type="protein sequence ID" value="KOS13323.1"/>
    <property type="molecule type" value="Genomic_DNA"/>
</dbReference>
<dbReference type="InterPro" id="IPR009316">
    <property type="entry name" value="COG2"/>
</dbReference>
<evidence type="ECO:0000256" key="4">
    <source>
        <dbReference type="ARBA" id="ARBA00022448"/>
    </source>
</evidence>
<feature type="region of interest" description="Disordered" evidence="10">
    <location>
        <begin position="811"/>
        <end position="833"/>
    </location>
</feature>
<dbReference type="PANTHER" id="PTHR12961">
    <property type="entry name" value="CONSERVED OLIGOMERIC GOLGI COMPLEX COMPONENT 2"/>
    <property type="match status" value="1"/>
</dbReference>
<keyword evidence="7" id="KW-0472">Membrane</keyword>
<dbReference type="GO" id="GO:0006891">
    <property type="term" value="P:intra-Golgi vesicle-mediated transport"/>
    <property type="evidence" value="ECO:0007669"/>
    <property type="project" value="TreeGrafter"/>
</dbReference>
<feature type="domain" description="Conserved oligomeric Golgi complex subunit 2 N-terminal" evidence="11">
    <location>
        <begin position="307"/>
        <end position="371"/>
    </location>
</feature>
<comment type="subcellular location">
    <subcellularLocation>
        <location evidence="1">Golgi apparatus membrane</location>
        <topology evidence="1">Peripheral membrane protein</topology>
    </subcellularLocation>
</comment>
<dbReference type="Pfam" id="PF11735">
    <property type="entry name" value="CAP59_mtransfer"/>
    <property type="match status" value="1"/>
</dbReference>
<dbReference type="PANTHER" id="PTHR12961:SF0">
    <property type="entry name" value="CONSERVED OLIGOMERIC GOLGI COMPLEX SUBUNIT 2"/>
    <property type="match status" value="1"/>
</dbReference>
<dbReference type="AlphaFoldDB" id="A0A0M9VNG6"/>
<gene>
    <name evidence="13" type="ORF">Malapachy_0129</name>
</gene>
<keyword evidence="9" id="KW-0175">Coiled coil</keyword>
<evidence type="ECO:0000256" key="9">
    <source>
        <dbReference type="SAM" id="Coils"/>
    </source>
</evidence>
<evidence type="ECO:0000256" key="8">
    <source>
        <dbReference type="ARBA" id="ARBA00031344"/>
    </source>
</evidence>
<evidence type="ECO:0000256" key="1">
    <source>
        <dbReference type="ARBA" id="ARBA00004395"/>
    </source>
</evidence>
<evidence type="ECO:0000259" key="12">
    <source>
        <dbReference type="Pfam" id="PF12022"/>
    </source>
</evidence>
<dbReference type="GeneID" id="28726537"/>
<evidence type="ECO:0000259" key="11">
    <source>
        <dbReference type="Pfam" id="PF06148"/>
    </source>
</evidence>
<dbReference type="GO" id="GO:0000139">
    <property type="term" value="C:Golgi membrane"/>
    <property type="evidence" value="ECO:0007669"/>
    <property type="project" value="UniProtKB-SubCell"/>
</dbReference>
<dbReference type="RefSeq" id="XP_017990955.1">
    <property type="nucleotide sequence ID" value="XM_018134662.1"/>
</dbReference>
<feature type="compositionally biased region" description="Polar residues" evidence="10">
    <location>
        <begin position="817"/>
        <end position="826"/>
    </location>
</feature>
<keyword evidence="14" id="KW-1185">Reference proteome</keyword>
<dbReference type="Pfam" id="PF12022">
    <property type="entry name" value="COG2_C"/>
    <property type="match status" value="1"/>
</dbReference>
<dbReference type="STRING" id="77020.A0A0M9VNG6"/>
<reference evidence="13 14" key="1">
    <citation type="submission" date="2015-07" db="EMBL/GenBank/DDBJ databases">
        <title>Draft Genome Sequence of Malassezia furfur CBS1878 and Malassezia pachydermatis CBS1879.</title>
        <authorList>
            <person name="Triana S."/>
            <person name="Ohm R."/>
            <person name="Gonzalez A."/>
            <person name="DeCock H."/>
            <person name="Restrepo S."/>
            <person name="Celis A."/>
        </authorList>
    </citation>
    <scope>NUCLEOTIDE SEQUENCE [LARGE SCALE GENOMIC DNA]</scope>
    <source>
        <strain evidence="13 14">CBS 1879</strain>
    </source>
</reference>
<evidence type="ECO:0000313" key="14">
    <source>
        <dbReference type="Proteomes" id="UP000037751"/>
    </source>
</evidence>
<evidence type="ECO:0000313" key="13">
    <source>
        <dbReference type="EMBL" id="KOS13323.1"/>
    </source>
</evidence>
<feature type="domain" description="COG complex component COG2 C-terminal" evidence="12">
    <location>
        <begin position="725"/>
        <end position="1034"/>
    </location>
</feature>
<dbReference type="GO" id="GO:0007030">
    <property type="term" value="P:Golgi organization"/>
    <property type="evidence" value="ECO:0007669"/>
    <property type="project" value="InterPro"/>
</dbReference>
<evidence type="ECO:0000256" key="10">
    <source>
        <dbReference type="SAM" id="MobiDB-lite"/>
    </source>
</evidence>
<dbReference type="GO" id="GO:0015031">
    <property type="term" value="P:protein transport"/>
    <property type="evidence" value="ECO:0007669"/>
    <property type="project" value="UniProtKB-KW"/>
</dbReference>
<dbReference type="InterPro" id="IPR021047">
    <property type="entry name" value="Mannosyltransferase_CMT1"/>
</dbReference>
<evidence type="ECO:0000256" key="5">
    <source>
        <dbReference type="ARBA" id="ARBA00022927"/>
    </source>
</evidence>
<evidence type="ECO:0000256" key="6">
    <source>
        <dbReference type="ARBA" id="ARBA00023034"/>
    </source>
</evidence>
<dbReference type="Proteomes" id="UP000037751">
    <property type="component" value="Unassembled WGS sequence"/>
</dbReference>